<dbReference type="AlphaFoldDB" id="A0A0H3DAR1"/>
<dbReference type="InterPro" id="IPR050426">
    <property type="entry name" value="Glycosyltransferase_28"/>
</dbReference>
<dbReference type="GO" id="GO:0016758">
    <property type="term" value="F:hexosyltransferase activity"/>
    <property type="evidence" value="ECO:0007669"/>
    <property type="project" value="UniProtKB-ARBA"/>
</dbReference>
<proteinExistence type="inferred from homology"/>
<reference evidence="6 7" key="1">
    <citation type="journal article" date="2010" name="Cell Res.">
        <title>Complete genome sequence of the rifamycin SV-producing Amycolatopsis mediterranei U32 revealed its genetic characteristics in phylogeny and metabolism.</title>
        <authorList>
            <person name="Zhao W."/>
            <person name="Zhong Y."/>
            <person name="Yuan H."/>
            <person name="Wang J."/>
            <person name="Zheng H."/>
            <person name="Wang Y."/>
            <person name="Cen X."/>
            <person name="Xu F."/>
            <person name="Bai J."/>
            <person name="Han X."/>
            <person name="Lu G."/>
            <person name="Zhu Y."/>
            <person name="Shao Z."/>
            <person name="Yan H."/>
            <person name="Li C."/>
            <person name="Peng N."/>
            <person name="Zhang Z."/>
            <person name="Zhang Y."/>
            <person name="Lin W."/>
            <person name="Fan Y."/>
            <person name="Qin Z."/>
            <person name="Hu Y."/>
            <person name="Zhu B."/>
            <person name="Wang S."/>
            <person name="Ding X."/>
            <person name="Zhao G.P."/>
        </authorList>
    </citation>
    <scope>NUCLEOTIDE SEQUENCE [LARGE SCALE GENOMIC DNA]</scope>
    <source>
        <strain evidence="7">U-32</strain>
    </source>
</reference>
<dbReference type="GO" id="GO:0008194">
    <property type="term" value="F:UDP-glycosyltransferase activity"/>
    <property type="evidence" value="ECO:0007669"/>
    <property type="project" value="InterPro"/>
</dbReference>
<comment type="similarity">
    <text evidence="1">Belongs to the glycosyltransferase 28 family.</text>
</comment>
<dbReference type="HOGENOM" id="CLU_000537_7_4_11"/>
<evidence type="ECO:0000313" key="6">
    <source>
        <dbReference type="EMBL" id="ADJ47173.1"/>
    </source>
</evidence>
<keyword evidence="3 6" id="KW-0808">Transferase</keyword>
<dbReference type="eggNOG" id="COG1819">
    <property type="taxonomic scope" value="Bacteria"/>
</dbReference>
<dbReference type="RefSeq" id="WP_013227233.1">
    <property type="nucleotide sequence ID" value="NC_014318.1"/>
</dbReference>
<dbReference type="Pfam" id="PF06722">
    <property type="entry name" value="EryCIII-like_C"/>
    <property type="match status" value="1"/>
</dbReference>
<dbReference type="PANTHER" id="PTHR48050:SF13">
    <property type="entry name" value="STEROL 3-BETA-GLUCOSYLTRANSFERASE UGT80A2"/>
    <property type="match status" value="1"/>
</dbReference>
<keyword evidence="2" id="KW-0328">Glycosyltransferase</keyword>
<sequence length="386" mass="40429">MRVLLVSWAWPSHVRPLVPIGWAFRAAGHDVRFATQPRLAGAVTGAGLPAVSVGGDGDHTALLARAMRPIRPGPEAGPAPGRGTGKRLGLSVALAEDMAGDLEAFCRHWAPDLVLYEPTTYAAPLVAAKLGLPHVRVLWGVDFHSPARAFENLAFAELCGKLGIGGFDSAGTVTVDPCPPSLQVDVPGRVLRTRYVPYNGTGAMPGWLWTEPRHPRVVLTWGVSPQFKGPDEWAAAARRLRALVAAIARPDLDLVVAVPNTDALGADLPDGVRLVENLPLHLVLPSSAVLISRGGAGSMMTGVAAGVRQVVVPEYFPDLVPAQRLAATGAGVLVEDDDPESVRAALETVLADEAAAGAARRLRSEVAAQATLDETVGALRTLAGSR</sequence>
<feature type="domain" description="Erythromycin biosynthesis protein CIII-like N-terminal" evidence="5">
    <location>
        <begin position="22"/>
        <end position="222"/>
    </location>
</feature>
<dbReference type="CDD" id="cd03784">
    <property type="entry name" value="GT1_Gtf-like"/>
    <property type="match status" value="1"/>
</dbReference>
<evidence type="ECO:0000313" key="7">
    <source>
        <dbReference type="Proteomes" id="UP000000328"/>
    </source>
</evidence>
<dbReference type="Pfam" id="PF21036">
    <property type="entry name" value="EryCIII-like_N"/>
    <property type="match status" value="1"/>
</dbReference>
<dbReference type="Proteomes" id="UP000000328">
    <property type="component" value="Chromosome"/>
</dbReference>
<dbReference type="InterPro" id="IPR048284">
    <property type="entry name" value="EryCIII-like_N"/>
</dbReference>
<protein>
    <submittedName>
        <fullName evidence="6">Putative glycosyl transferase</fullName>
    </submittedName>
</protein>
<evidence type="ECO:0000259" key="5">
    <source>
        <dbReference type="Pfam" id="PF21036"/>
    </source>
</evidence>
<evidence type="ECO:0000256" key="2">
    <source>
        <dbReference type="ARBA" id="ARBA00022676"/>
    </source>
</evidence>
<evidence type="ECO:0000256" key="3">
    <source>
        <dbReference type="ARBA" id="ARBA00022679"/>
    </source>
</evidence>
<dbReference type="InterPro" id="IPR002213">
    <property type="entry name" value="UDP_glucos_trans"/>
</dbReference>
<dbReference type="SUPFAM" id="SSF53756">
    <property type="entry name" value="UDP-Glycosyltransferase/glycogen phosphorylase"/>
    <property type="match status" value="1"/>
</dbReference>
<dbReference type="PANTHER" id="PTHR48050">
    <property type="entry name" value="STEROL 3-BETA-GLUCOSYLTRANSFERASE"/>
    <property type="match status" value="1"/>
</dbReference>
<dbReference type="OrthoDB" id="6620093at2"/>
<feature type="domain" description="Erythromycin biosynthesis protein CIII-like C-terminal" evidence="4">
    <location>
        <begin position="243"/>
        <end position="380"/>
    </location>
</feature>
<dbReference type="KEGG" id="amd:AMED_5413"/>
<dbReference type="GO" id="GO:0017000">
    <property type="term" value="P:antibiotic biosynthetic process"/>
    <property type="evidence" value="ECO:0007669"/>
    <property type="project" value="UniProtKB-ARBA"/>
</dbReference>
<name>A0A0H3DAR1_AMYMU</name>
<dbReference type="Gene3D" id="3.40.50.2000">
    <property type="entry name" value="Glycogen Phosphorylase B"/>
    <property type="match status" value="2"/>
</dbReference>
<dbReference type="EMBL" id="CP002000">
    <property type="protein sequence ID" value="ADJ47173.1"/>
    <property type="molecule type" value="Genomic_DNA"/>
</dbReference>
<dbReference type="PATRIC" id="fig|749927.5.peg.5611"/>
<dbReference type="GeneID" id="92873121"/>
<accession>A0A0H3DAR1</accession>
<gene>
    <name evidence="6" type="ordered locus">AMED_5413</name>
</gene>
<evidence type="ECO:0000256" key="1">
    <source>
        <dbReference type="ARBA" id="ARBA00006962"/>
    </source>
</evidence>
<organism evidence="6 7">
    <name type="scientific">Amycolatopsis mediterranei (strain U-32)</name>
    <dbReference type="NCBI Taxonomy" id="749927"/>
    <lineage>
        <taxon>Bacteria</taxon>
        <taxon>Bacillati</taxon>
        <taxon>Actinomycetota</taxon>
        <taxon>Actinomycetes</taxon>
        <taxon>Pseudonocardiales</taxon>
        <taxon>Pseudonocardiaceae</taxon>
        <taxon>Amycolatopsis</taxon>
    </lineage>
</organism>
<dbReference type="InterPro" id="IPR010610">
    <property type="entry name" value="EryCIII-like_C"/>
</dbReference>
<evidence type="ECO:0000259" key="4">
    <source>
        <dbReference type="Pfam" id="PF06722"/>
    </source>
</evidence>